<dbReference type="Proteomes" id="UP000030416">
    <property type="component" value="Unassembled WGS sequence"/>
</dbReference>
<evidence type="ECO:0000313" key="2">
    <source>
        <dbReference type="EMBL" id="KGR79226.1"/>
    </source>
</evidence>
<protein>
    <submittedName>
        <fullName evidence="2">Uncharacterized protein</fullName>
    </submittedName>
</protein>
<dbReference type="AlphaFoldDB" id="A0A0A3I338"/>
<dbReference type="EMBL" id="JPVN01000007">
    <property type="protein sequence ID" value="KGR79226.1"/>
    <property type="molecule type" value="Genomic_DNA"/>
</dbReference>
<feature type="transmembrane region" description="Helical" evidence="1">
    <location>
        <begin position="120"/>
        <end position="143"/>
    </location>
</feature>
<evidence type="ECO:0000256" key="1">
    <source>
        <dbReference type="SAM" id="Phobius"/>
    </source>
</evidence>
<keyword evidence="1" id="KW-0472">Membrane</keyword>
<dbReference type="eggNOG" id="ENOG5033A5Y">
    <property type="taxonomic scope" value="Bacteria"/>
</dbReference>
<accession>A0A0A3I338</accession>
<comment type="caution">
    <text evidence="2">The sequence shown here is derived from an EMBL/GenBank/DDBJ whole genome shotgun (WGS) entry which is preliminary data.</text>
</comment>
<feature type="transmembrane region" description="Helical" evidence="1">
    <location>
        <begin position="93"/>
        <end position="114"/>
    </location>
</feature>
<organism evidence="2 3">
    <name type="scientific">Ureibacillus manganicus DSM 26584</name>
    <dbReference type="NCBI Taxonomy" id="1384049"/>
    <lineage>
        <taxon>Bacteria</taxon>
        <taxon>Bacillati</taxon>
        <taxon>Bacillota</taxon>
        <taxon>Bacilli</taxon>
        <taxon>Bacillales</taxon>
        <taxon>Caryophanaceae</taxon>
        <taxon>Ureibacillus</taxon>
    </lineage>
</organism>
<keyword evidence="1" id="KW-0812">Transmembrane</keyword>
<feature type="transmembrane region" description="Helical" evidence="1">
    <location>
        <begin position="9"/>
        <end position="27"/>
    </location>
</feature>
<keyword evidence="1" id="KW-1133">Transmembrane helix</keyword>
<dbReference type="RefSeq" id="WP_036184856.1">
    <property type="nucleotide sequence ID" value="NZ_AVDA01000007.1"/>
</dbReference>
<dbReference type="OrthoDB" id="2191398at2"/>
<dbReference type="STRING" id="1384049.CD29_07740"/>
<reference evidence="2 3" key="1">
    <citation type="submission" date="2014-02" db="EMBL/GenBank/DDBJ databases">
        <title>Draft genome sequence of Lysinibacillus manganicus DSM 26584T.</title>
        <authorList>
            <person name="Zhang F."/>
            <person name="Wang G."/>
            <person name="Zhang L."/>
        </authorList>
    </citation>
    <scope>NUCLEOTIDE SEQUENCE [LARGE SCALE GENOMIC DNA]</scope>
    <source>
        <strain evidence="2 3">DSM 26584</strain>
    </source>
</reference>
<sequence length="148" mass="17251">MTYQVKKNIMQLVSAIFVFGIYFWYVYQQYLERNVEGVELFRFWATAILILIPVTIVLRLIIEIIFIIINGIITKESAPSFSDEFDKIIDLKAMRVSHFIFILGFFVAMGSLLFDSTPSTMFIILLFSGFLSEAFSIVWKIFLYQRGV</sequence>
<gene>
    <name evidence="2" type="ORF">CD29_07740</name>
</gene>
<evidence type="ECO:0000313" key="3">
    <source>
        <dbReference type="Proteomes" id="UP000030416"/>
    </source>
</evidence>
<name>A0A0A3I338_9BACL</name>
<feature type="transmembrane region" description="Helical" evidence="1">
    <location>
        <begin position="47"/>
        <end position="73"/>
    </location>
</feature>
<keyword evidence="3" id="KW-1185">Reference proteome</keyword>
<proteinExistence type="predicted"/>